<keyword evidence="1" id="KW-1133">Transmembrane helix</keyword>
<keyword evidence="1" id="KW-0812">Transmembrane</keyword>
<dbReference type="GeneID" id="45050884"/>
<dbReference type="EMBL" id="LN847236">
    <property type="protein sequence ID" value="CRI47467.1"/>
    <property type="molecule type" value="Genomic_DNA"/>
</dbReference>
<reference evidence="6" key="1">
    <citation type="submission" date="2015-05" db="EMBL/GenBank/DDBJ databases">
        <authorList>
            <person name="Rattei Thomas"/>
        </authorList>
    </citation>
    <scope>NUCLEOTIDE SEQUENCE</scope>
    <source>
        <strain evidence="2">CV15</strain>
        <strain evidence="3">CWL029c</strain>
        <strain evidence="5">DC9</strain>
        <strain evidence="4">GiD</strain>
        <strain evidence="6">H12</strain>
        <strain evidence="7">MUL2216</strain>
        <strain evidence="8">Panola</strain>
        <strain evidence="10">PB1</strain>
        <strain evidence="9">U1271</strain>
        <strain evidence="11">UZG1</strain>
        <strain evidence="12">Wien2</strain>
        <strain evidence="13">YK41</strain>
    </source>
</reference>
<evidence type="ECO:0000313" key="2">
    <source>
        <dbReference type="EMBL" id="CRI38467.1"/>
    </source>
</evidence>
<dbReference type="PATRIC" id="fig|83558.13.peg.873"/>
<accession>A0A0F7X0A8</accession>
<evidence type="ECO:0000313" key="6">
    <source>
        <dbReference type="EMBL" id="CRI44069.1"/>
    </source>
</evidence>
<evidence type="ECO:0000313" key="5">
    <source>
        <dbReference type="EMBL" id="CRI42952.1"/>
    </source>
</evidence>
<evidence type="ECO:0000313" key="3">
    <source>
        <dbReference type="EMBL" id="CRI40730.1"/>
    </source>
</evidence>
<dbReference type="EMBL" id="LN847056">
    <property type="protein sequence ID" value="CRI42952.1"/>
    <property type="molecule type" value="Genomic_DNA"/>
</dbReference>
<evidence type="ECO:0000313" key="12">
    <source>
        <dbReference type="EMBL" id="CRI53809.1"/>
    </source>
</evidence>
<feature type="transmembrane region" description="Helical" evidence="1">
    <location>
        <begin position="104"/>
        <end position="135"/>
    </location>
</feature>
<evidence type="ECO:0000313" key="9">
    <source>
        <dbReference type="EMBL" id="CRI49749.1"/>
    </source>
</evidence>
<keyword evidence="1" id="KW-0472">Membrane</keyword>
<name>A0A0F7X0A8_CHLPN</name>
<evidence type="ECO:0000256" key="1">
    <source>
        <dbReference type="SAM" id="Phobius"/>
    </source>
</evidence>
<gene>
    <name evidence="2" type="ORF">BN1224_CV15_C_03000</name>
    <name evidence="5" type="ORF">BN1224_DC9_BZ_00760</name>
    <name evidence="4" type="ORF">BN1224_GiD_A_08590</name>
    <name evidence="6" type="ORF">BN1224_H12_EV_00080</name>
    <name evidence="7" type="ORF">BN1224_MUL2216_F_03810</name>
    <name evidence="8" type="ORF">BN1224_Panola_K_01540</name>
    <name evidence="10" type="ORF">BN1224_PB1_B_08470</name>
    <name evidence="9" type="ORF">BN1224_U1271_C_06890</name>
    <name evidence="11" type="ORF">BN1224_UZG1_B_01560</name>
    <name evidence="12" type="ORF">BN1224_Wien2_H_00750</name>
    <name evidence="13" type="ORF">BN1224_YK41_BX_00180</name>
    <name evidence="3" type="ORF">CWL029c_E_01540</name>
</gene>
<evidence type="ECO:0000313" key="13">
    <source>
        <dbReference type="EMBL" id="CRI73500.1"/>
    </source>
</evidence>
<dbReference type="EMBL" id="LN847244">
    <property type="protein sequence ID" value="CRI49749.1"/>
    <property type="molecule type" value="Genomic_DNA"/>
</dbReference>
<evidence type="ECO:0000313" key="8">
    <source>
        <dbReference type="EMBL" id="CRI47467.1"/>
    </source>
</evidence>
<evidence type="ECO:0000313" key="11">
    <source>
        <dbReference type="EMBL" id="CRI52007.1"/>
    </source>
</evidence>
<dbReference type="EMBL" id="LN849049">
    <property type="protein sequence ID" value="CRI73500.1"/>
    <property type="molecule type" value="Genomic_DNA"/>
</dbReference>
<dbReference type="EMBL" id="LN847008">
    <property type="protein sequence ID" value="CRI41858.1"/>
    <property type="molecule type" value="Genomic_DNA"/>
</dbReference>
<dbReference type="EMBL" id="LN847240">
    <property type="protein sequence ID" value="CRI50878.1"/>
    <property type="molecule type" value="Genomic_DNA"/>
</dbReference>
<proteinExistence type="predicted"/>
<dbReference type="EMBL" id="LN847005">
    <property type="protein sequence ID" value="CRI40730.1"/>
    <property type="molecule type" value="Genomic_DNA"/>
</dbReference>
<dbReference type="EMBL" id="LN847246">
    <property type="protein sequence ID" value="CRI52007.1"/>
    <property type="molecule type" value="Genomic_DNA"/>
</dbReference>
<dbReference type="AlphaFoldDB" id="A0A0F7X0A8"/>
<dbReference type="EMBL" id="LN847255">
    <property type="protein sequence ID" value="CRI53809.1"/>
    <property type="molecule type" value="Genomic_DNA"/>
</dbReference>
<dbReference type="EMBL" id="LN847200">
    <property type="protein sequence ID" value="CRI44069.1"/>
    <property type="molecule type" value="Genomic_DNA"/>
</dbReference>
<evidence type="ECO:0000313" key="10">
    <source>
        <dbReference type="EMBL" id="CRI50878.1"/>
    </source>
</evidence>
<sequence length="139" mass="15709">MKIYKTAGEFFLANAKWPLVPAGYRRVRGKDFVLSPLVDLVILFPWVTKDSRYSPCSMTFTCICRSIVECIPVVSTLFGIGRFCAVWCVEGFSGSTFDKIYHTIVAVLGILGLGILTFILRIIFSVLMLPVWFLFKCYS</sequence>
<evidence type="ECO:0000313" key="7">
    <source>
        <dbReference type="EMBL" id="CRI46326.1"/>
    </source>
</evidence>
<dbReference type="RefSeq" id="WP_226989980.1">
    <property type="nucleotide sequence ID" value="NZ_CP160064.1"/>
</dbReference>
<dbReference type="EMBL" id="LN846999">
    <property type="protein sequence ID" value="CRI38467.1"/>
    <property type="molecule type" value="Genomic_DNA"/>
</dbReference>
<evidence type="ECO:0000313" key="4">
    <source>
        <dbReference type="EMBL" id="CRI41858.1"/>
    </source>
</evidence>
<protein>
    <submittedName>
        <fullName evidence="6">Uncharacterized protein</fullName>
    </submittedName>
</protein>
<organism evidence="6">
    <name type="scientific">Chlamydia pneumoniae</name>
    <name type="common">Chlamydophila pneumoniae</name>
    <dbReference type="NCBI Taxonomy" id="83558"/>
    <lineage>
        <taxon>Bacteria</taxon>
        <taxon>Pseudomonadati</taxon>
        <taxon>Chlamydiota</taxon>
        <taxon>Chlamydiia</taxon>
        <taxon>Chlamydiales</taxon>
        <taxon>Chlamydiaceae</taxon>
        <taxon>Chlamydia/Chlamydophila group</taxon>
        <taxon>Chlamydia</taxon>
    </lineage>
</organism>
<dbReference type="EMBL" id="LN847227">
    <property type="protein sequence ID" value="CRI46326.1"/>
    <property type="molecule type" value="Genomic_DNA"/>
</dbReference>